<dbReference type="EMBL" id="UOGC01000112">
    <property type="protein sequence ID" value="VAX20887.1"/>
    <property type="molecule type" value="Genomic_DNA"/>
</dbReference>
<dbReference type="PANTHER" id="PTHR43366">
    <property type="entry name" value="PYRUVATE SYNTHASE SUBUNIT PORC"/>
    <property type="match status" value="1"/>
</dbReference>
<accession>A0A3B1CW25</accession>
<feature type="non-terminal residue" evidence="3">
    <location>
        <position position="262"/>
    </location>
</feature>
<dbReference type="InterPro" id="IPR002869">
    <property type="entry name" value="Pyrv_flavodox_OxRed_cen"/>
</dbReference>
<dbReference type="Gene3D" id="3.40.920.10">
    <property type="entry name" value="Pyruvate-ferredoxin oxidoreductase, PFOR, domain III"/>
    <property type="match status" value="1"/>
</dbReference>
<proteinExistence type="predicted"/>
<dbReference type="InterPro" id="IPR051626">
    <property type="entry name" value="Oxidoreductase_gamma_subunit"/>
</dbReference>
<sequence>MAKLPIVNDLGFYEIRMESVGGFGANLAGKILGEAGILGMGFNGSNFSSYGSEKKGSPIKSFVRFCDTNTNVRVNSPVTDPHMLVIFIETMLDTAGVISGAGADTTVVVNTKMTPDEARDRMKLQCGTVVTVDAMKIAVEEKTRVNTALLGTLTATSGFIDPEAIKDYIRKNLGKKYAFLIEPNLKTFDRGTVEYQSKTFTDDGKYPAQPFRREGQKMGYMNQPLGGVLLNPGSSLHKDLTVSRSGFVPVLLIDKCTSCGEC</sequence>
<dbReference type="EC" id="1.2.7.1" evidence="3"/>
<keyword evidence="1 3" id="KW-0560">Oxidoreductase</keyword>
<evidence type="ECO:0000313" key="3">
    <source>
        <dbReference type="EMBL" id="VAX20887.1"/>
    </source>
</evidence>
<evidence type="ECO:0000256" key="1">
    <source>
        <dbReference type="ARBA" id="ARBA00023002"/>
    </source>
</evidence>
<protein>
    <submittedName>
        <fullName evidence="3">Pyruvate:ferredoxin oxidoreductase, gamma subunit / Pyruvate:ferredoxin oxidoreductase, delta subunit</fullName>
        <ecNumber evidence="3">1.2.7.1</ecNumber>
    </submittedName>
</protein>
<dbReference type="SUPFAM" id="SSF53323">
    <property type="entry name" value="Pyruvate-ferredoxin oxidoreductase, PFOR, domain III"/>
    <property type="match status" value="1"/>
</dbReference>
<dbReference type="PANTHER" id="PTHR43366:SF1">
    <property type="entry name" value="PYRUVATE SYNTHASE SUBUNIT PORC"/>
    <property type="match status" value="1"/>
</dbReference>
<dbReference type="AlphaFoldDB" id="A0A3B1CW25"/>
<evidence type="ECO:0000259" key="2">
    <source>
        <dbReference type="Pfam" id="PF01558"/>
    </source>
</evidence>
<dbReference type="Pfam" id="PF01558">
    <property type="entry name" value="POR"/>
    <property type="match status" value="1"/>
</dbReference>
<dbReference type="InterPro" id="IPR019752">
    <property type="entry name" value="Pyrv/ketoisovalerate_OxRed_cat"/>
</dbReference>
<dbReference type="NCBIfam" id="TIGR02175">
    <property type="entry name" value="PorC_KorC"/>
    <property type="match status" value="1"/>
</dbReference>
<feature type="domain" description="Pyruvate/ketoisovalerate oxidoreductase catalytic" evidence="2">
    <location>
        <begin position="21"/>
        <end position="191"/>
    </location>
</feature>
<dbReference type="InterPro" id="IPR011894">
    <property type="entry name" value="PorC_KorC"/>
</dbReference>
<name>A0A3B1CW25_9ZZZZ</name>
<dbReference type="GO" id="GO:0019164">
    <property type="term" value="F:pyruvate synthase activity"/>
    <property type="evidence" value="ECO:0007669"/>
    <property type="project" value="UniProtKB-EC"/>
</dbReference>
<keyword evidence="3" id="KW-0670">Pyruvate</keyword>
<organism evidence="3">
    <name type="scientific">hydrothermal vent metagenome</name>
    <dbReference type="NCBI Taxonomy" id="652676"/>
    <lineage>
        <taxon>unclassified sequences</taxon>
        <taxon>metagenomes</taxon>
        <taxon>ecological metagenomes</taxon>
    </lineage>
</organism>
<gene>
    <name evidence="3" type="ORF">MNBD_NITROSPINAE01-406</name>
</gene>
<reference evidence="3" key="1">
    <citation type="submission" date="2018-06" db="EMBL/GenBank/DDBJ databases">
        <authorList>
            <person name="Zhirakovskaya E."/>
        </authorList>
    </citation>
    <scope>NUCLEOTIDE SEQUENCE</scope>
</reference>